<feature type="compositionally biased region" description="Basic and acidic residues" evidence="7">
    <location>
        <begin position="317"/>
        <end position="328"/>
    </location>
</feature>
<gene>
    <name evidence="9" type="ORF">CVT26_002065</name>
</gene>
<dbReference type="EMBL" id="NHYE01005666">
    <property type="protein sequence ID" value="PPQ64526.1"/>
    <property type="molecule type" value="Genomic_DNA"/>
</dbReference>
<keyword evidence="2" id="KW-0479">Metal-binding</keyword>
<dbReference type="OrthoDB" id="4454541at2759"/>
<dbReference type="GO" id="GO:0005634">
    <property type="term" value="C:nucleus"/>
    <property type="evidence" value="ECO:0007669"/>
    <property type="project" value="UniProtKB-SubCell"/>
</dbReference>
<dbReference type="GO" id="GO:0000976">
    <property type="term" value="F:transcription cis-regulatory region binding"/>
    <property type="evidence" value="ECO:0007669"/>
    <property type="project" value="TreeGrafter"/>
</dbReference>
<dbReference type="STRING" id="231916.A0A409VBX9"/>
<evidence type="ECO:0000256" key="1">
    <source>
        <dbReference type="ARBA" id="ARBA00004123"/>
    </source>
</evidence>
<dbReference type="Gene3D" id="4.10.240.10">
    <property type="entry name" value="Zn(2)-C6 fungal-type DNA-binding domain"/>
    <property type="match status" value="1"/>
</dbReference>
<dbReference type="GO" id="GO:0000981">
    <property type="term" value="F:DNA-binding transcription factor activity, RNA polymerase II-specific"/>
    <property type="evidence" value="ECO:0007669"/>
    <property type="project" value="InterPro"/>
</dbReference>
<dbReference type="SUPFAM" id="SSF57701">
    <property type="entry name" value="Zn2/Cys6 DNA-binding domain"/>
    <property type="match status" value="1"/>
</dbReference>
<comment type="caution">
    <text evidence="9">The sequence shown here is derived from an EMBL/GenBank/DDBJ whole genome shotgun (WGS) entry which is preliminary data.</text>
</comment>
<feature type="region of interest" description="Disordered" evidence="7">
    <location>
        <begin position="1"/>
        <end position="56"/>
    </location>
</feature>
<feature type="compositionally biased region" description="Low complexity" evidence="7">
    <location>
        <begin position="273"/>
        <end position="282"/>
    </location>
</feature>
<evidence type="ECO:0000313" key="10">
    <source>
        <dbReference type="Proteomes" id="UP000284706"/>
    </source>
</evidence>
<feature type="region of interest" description="Disordered" evidence="7">
    <location>
        <begin position="125"/>
        <end position="296"/>
    </location>
</feature>
<dbReference type="PANTHER" id="PTHR31845:SF17">
    <property type="entry name" value="ZN(II)2CYS6 TRANSCRIPTION FACTOR (EUROFUNG)"/>
    <property type="match status" value="1"/>
</dbReference>
<dbReference type="SMART" id="SM00906">
    <property type="entry name" value="Fungal_trans"/>
    <property type="match status" value="1"/>
</dbReference>
<feature type="domain" description="Zn(2)-C6 fungal-type" evidence="8">
    <location>
        <begin position="44"/>
        <end position="71"/>
    </location>
</feature>
<evidence type="ECO:0000256" key="6">
    <source>
        <dbReference type="ARBA" id="ARBA00023242"/>
    </source>
</evidence>
<dbReference type="CDD" id="cd12148">
    <property type="entry name" value="fungal_TF_MHR"/>
    <property type="match status" value="1"/>
</dbReference>
<protein>
    <recommendedName>
        <fullName evidence="8">Zn(2)-C6 fungal-type domain-containing protein</fullName>
    </recommendedName>
</protein>
<feature type="compositionally biased region" description="Polar residues" evidence="7">
    <location>
        <begin position="229"/>
        <end position="272"/>
    </location>
</feature>
<dbReference type="PANTHER" id="PTHR31845">
    <property type="entry name" value="FINGER DOMAIN PROTEIN, PUTATIVE-RELATED"/>
    <property type="match status" value="1"/>
</dbReference>
<dbReference type="InterPro" id="IPR051089">
    <property type="entry name" value="prtT"/>
</dbReference>
<keyword evidence="10" id="KW-1185">Reference proteome</keyword>
<dbReference type="GO" id="GO:0008270">
    <property type="term" value="F:zinc ion binding"/>
    <property type="evidence" value="ECO:0007669"/>
    <property type="project" value="InterPro"/>
</dbReference>
<feature type="compositionally biased region" description="Low complexity" evidence="7">
    <location>
        <begin position="206"/>
        <end position="219"/>
    </location>
</feature>
<evidence type="ECO:0000256" key="7">
    <source>
        <dbReference type="SAM" id="MobiDB-lite"/>
    </source>
</evidence>
<accession>A0A409VBX9</accession>
<dbReference type="CDD" id="cd00067">
    <property type="entry name" value="GAL4"/>
    <property type="match status" value="1"/>
</dbReference>
<evidence type="ECO:0000256" key="2">
    <source>
        <dbReference type="ARBA" id="ARBA00022723"/>
    </source>
</evidence>
<dbReference type="Pfam" id="PF00172">
    <property type="entry name" value="Zn_clus"/>
    <property type="match status" value="1"/>
</dbReference>
<evidence type="ECO:0000256" key="5">
    <source>
        <dbReference type="ARBA" id="ARBA00023163"/>
    </source>
</evidence>
<reference evidence="9 10" key="1">
    <citation type="journal article" date="2018" name="Evol. Lett.">
        <title>Horizontal gene cluster transfer increased hallucinogenic mushroom diversity.</title>
        <authorList>
            <person name="Reynolds H.T."/>
            <person name="Vijayakumar V."/>
            <person name="Gluck-Thaler E."/>
            <person name="Korotkin H.B."/>
            <person name="Matheny P.B."/>
            <person name="Slot J.C."/>
        </authorList>
    </citation>
    <scope>NUCLEOTIDE SEQUENCE [LARGE SCALE GENOMIC DNA]</scope>
    <source>
        <strain evidence="9 10">SRW20</strain>
    </source>
</reference>
<feature type="region of interest" description="Disordered" evidence="7">
    <location>
        <begin position="317"/>
        <end position="347"/>
    </location>
</feature>
<evidence type="ECO:0000256" key="3">
    <source>
        <dbReference type="ARBA" id="ARBA00023015"/>
    </source>
</evidence>
<feature type="region of interest" description="Disordered" evidence="7">
    <location>
        <begin position="754"/>
        <end position="775"/>
    </location>
</feature>
<dbReference type="AlphaFoldDB" id="A0A409VBX9"/>
<feature type="compositionally biased region" description="Basic and acidic residues" evidence="7">
    <location>
        <begin position="12"/>
        <end position="27"/>
    </location>
</feature>
<keyword evidence="3" id="KW-0805">Transcription regulation</keyword>
<dbReference type="GO" id="GO:0006351">
    <property type="term" value="P:DNA-templated transcription"/>
    <property type="evidence" value="ECO:0007669"/>
    <property type="project" value="InterPro"/>
</dbReference>
<dbReference type="InParanoid" id="A0A409VBX9"/>
<feature type="compositionally biased region" description="Low complexity" evidence="7">
    <location>
        <begin position="126"/>
        <end position="169"/>
    </location>
</feature>
<evidence type="ECO:0000259" key="8">
    <source>
        <dbReference type="PROSITE" id="PS50048"/>
    </source>
</evidence>
<dbReference type="InterPro" id="IPR001138">
    <property type="entry name" value="Zn2Cys6_DnaBD"/>
</dbReference>
<name>A0A409VBX9_9AGAR</name>
<dbReference type="Proteomes" id="UP000284706">
    <property type="component" value="Unassembled WGS sequence"/>
</dbReference>
<feature type="compositionally biased region" description="Polar residues" evidence="7">
    <location>
        <begin position="170"/>
        <end position="193"/>
    </location>
</feature>
<sequence>MDSSSATSPVIKKQEDDDKSDKRDIKPVPKTLNRVPRTSPANACRKQKMRCEGADNPPCRRCRNTGLECLFEKPSREATLTGEAGLERIRSLESHVAEIRQTQTTISNTLSELVHYLRNGGVPARSPSAYPSSSFQPSPSLNSPSVSTPTVSHPHASPPSATSSFTSGSNLSQPRPQRSATYPNPSVAPSGQPQEDAHPSQLPPMYGNFTPGGPNYNTPTPGPVLPPFSSIQTMGPPVSQQGNISSVRYQSSEPGYRGSSSKYPSGSKRQAPSSSNVTSADSSDLEDDDGGELPASGLLAPWEVLRGLADVAIERAAKENGDSSEPHSRTRTPSPERQSRPSKRRKIRHKLPHGLTFPDVVTKNIISEAEARELFKIPVFDSTTDTYDALHERSPFAVDTICMVAARVRDGGGKPSEIHRRCLDEVQQISAATLFAPVLRSEAVQSMLIVSGWSDNGWLSGGHAVRMAMELSMHKAWPRLLKRMRANKADANEDRDLVIASRTWFCLYLFEHQLSYGTGRPAVLKDDESIQDSRYLLNHPLAIEDDMRLVSTVELIAIRERVHNAMAPYEGPVLPEHFEVLHRANSDFTHWYQVWDEAFSRKYEDAAFYRQSLQIQHLHAELFHNAAALRGINGPEDVENMPPVQRALAIRSIQIARQGLDITVNSPAYRKGMTYGTPWLLLMLLFDLTLSLTAVHYTHATATFMASFLLRLGRLFPNDCDMVEIRNQVERLANLMAELPGKRYALTLQLMLKRSKKRKGHSSSRSPKLSRDSQRSLVMAVDQPPHMGPAQAPQHVNSDSFSPVYDVVYSQENQPHGPHGPMNAMAPHFPHLNNQTFLEADQIWRGLEQTSAEQLPVWISDQSLGGQSFSQHGMDAFIIPNEYLPPTTQIW</sequence>
<comment type="subcellular location">
    <subcellularLocation>
        <location evidence="1">Nucleus</location>
    </subcellularLocation>
</comment>
<proteinExistence type="predicted"/>
<dbReference type="PROSITE" id="PS50048">
    <property type="entry name" value="ZN2_CY6_FUNGAL_2"/>
    <property type="match status" value="1"/>
</dbReference>
<keyword evidence="4" id="KW-0238">DNA-binding</keyword>
<keyword evidence="6" id="KW-0539">Nucleus</keyword>
<dbReference type="InterPro" id="IPR036864">
    <property type="entry name" value="Zn2-C6_fun-type_DNA-bd_sf"/>
</dbReference>
<keyword evidence="5" id="KW-0804">Transcription</keyword>
<dbReference type="InterPro" id="IPR007219">
    <property type="entry name" value="XnlR_reg_dom"/>
</dbReference>
<dbReference type="SMART" id="SM00066">
    <property type="entry name" value="GAL4"/>
    <property type="match status" value="1"/>
</dbReference>
<evidence type="ECO:0000313" key="9">
    <source>
        <dbReference type="EMBL" id="PPQ64526.1"/>
    </source>
</evidence>
<evidence type="ECO:0000256" key="4">
    <source>
        <dbReference type="ARBA" id="ARBA00023125"/>
    </source>
</evidence>
<organism evidence="9 10">
    <name type="scientific">Gymnopilus dilepis</name>
    <dbReference type="NCBI Taxonomy" id="231916"/>
    <lineage>
        <taxon>Eukaryota</taxon>
        <taxon>Fungi</taxon>
        <taxon>Dikarya</taxon>
        <taxon>Basidiomycota</taxon>
        <taxon>Agaricomycotina</taxon>
        <taxon>Agaricomycetes</taxon>
        <taxon>Agaricomycetidae</taxon>
        <taxon>Agaricales</taxon>
        <taxon>Agaricineae</taxon>
        <taxon>Hymenogastraceae</taxon>
        <taxon>Gymnopilus</taxon>
    </lineage>
</organism>